<feature type="region of interest" description="Disordered" evidence="1">
    <location>
        <begin position="1"/>
        <end position="20"/>
    </location>
</feature>
<name>A0A1I5LED3_9PSED</name>
<protein>
    <submittedName>
        <fullName evidence="2">Uncharacterized protein</fullName>
    </submittedName>
</protein>
<organism evidence="2 3">
    <name type="scientific">Pseudomonas borbori</name>
    <dbReference type="NCBI Taxonomy" id="289003"/>
    <lineage>
        <taxon>Bacteria</taxon>
        <taxon>Pseudomonadati</taxon>
        <taxon>Pseudomonadota</taxon>
        <taxon>Gammaproteobacteria</taxon>
        <taxon>Pseudomonadales</taxon>
        <taxon>Pseudomonadaceae</taxon>
        <taxon>Pseudomonas</taxon>
    </lineage>
</organism>
<dbReference type="EMBL" id="FOWX01000003">
    <property type="protein sequence ID" value="SFO95650.1"/>
    <property type="molecule type" value="Genomic_DNA"/>
</dbReference>
<evidence type="ECO:0000256" key="1">
    <source>
        <dbReference type="SAM" id="MobiDB-lite"/>
    </source>
</evidence>
<reference evidence="3" key="1">
    <citation type="submission" date="2016-10" db="EMBL/GenBank/DDBJ databases">
        <authorList>
            <person name="Varghese N."/>
            <person name="Submissions S."/>
        </authorList>
    </citation>
    <scope>NUCLEOTIDE SEQUENCE [LARGE SCALE GENOMIC DNA]</scope>
    <source>
        <strain evidence="3">DSM 17834</strain>
    </source>
</reference>
<gene>
    <name evidence="2" type="ORF">SAMN05216190_10327</name>
</gene>
<dbReference type="STRING" id="289003.SAMN05216190_10327"/>
<evidence type="ECO:0000313" key="2">
    <source>
        <dbReference type="EMBL" id="SFO95650.1"/>
    </source>
</evidence>
<sequence>MAAKLPAPPPFAGRELGVPPLLQRGGVDAAKHLPSCNA</sequence>
<accession>A0A1I5LED3</accession>
<feature type="compositionally biased region" description="Pro residues" evidence="1">
    <location>
        <begin position="1"/>
        <end position="11"/>
    </location>
</feature>
<dbReference type="AlphaFoldDB" id="A0A1I5LED3"/>
<keyword evidence="3" id="KW-1185">Reference proteome</keyword>
<evidence type="ECO:0000313" key="3">
    <source>
        <dbReference type="Proteomes" id="UP000198784"/>
    </source>
</evidence>
<dbReference type="Proteomes" id="UP000198784">
    <property type="component" value="Unassembled WGS sequence"/>
</dbReference>
<proteinExistence type="predicted"/>